<feature type="transmembrane region" description="Helical" evidence="7">
    <location>
        <begin position="455"/>
        <end position="476"/>
    </location>
</feature>
<feature type="transmembrane region" description="Helical" evidence="7">
    <location>
        <begin position="217"/>
        <end position="237"/>
    </location>
</feature>
<reference evidence="11" key="1">
    <citation type="submission" date="2019-08" db="EMBL/GenBank/DDBJ databases">
        <authorList>
            <person name="Kucharzyk K."/>
            <person name="Murdoch R.W."/>
            <person name="Higgins S."/>
            <person name="Loffler F."/>
        </authorList>
    </citation>
    <scope>NUCLEOTIDE SEQUENCE</scope>
</reference>
<dbReference type="InterPro" id="IPR002668">
    <property type="entry name" value="CNT_N_dom"/>
</dbReference>
<keyword evidence="6 7" id="KW-0472">Membrane</keyword>
<comment type="subcellular location">
    <subcellularLocation>
        <location evidence="1">Cell membrane</location>
        <topology evidence="1">Multi-pass membrane protein</topology>
    </subcellularLocation>
</comment>
<name>A0A644UH91_9ZZZZ</name>
<evidence type="ECO:0000256" key="6">
    <source>
        <dbReference type="ARBA" id="ARBA00023136"/>
    </source>
</evidence>
<sequence>MAQDTVQTAETAVITQTDSTTTLSQETQPAGIAPNPYKDIIAKKEFAFNIYSILRGILGMAVIIFIAWLFSLDRKRVNWKTVGIALLFQLLLAISVIAFPFVQDIFEFVGKMFVAVLNWTKAGSEFLFGPLVDTSNFGFIFALQILPTIIFFSALTSLFFYLGVLQKVVWVMAWLLSKALNLTGAESLSTAGNIFLGQTEAPLMVKEYIPRMTKSEVMLVMTAGMSTMAGGVLAAYISMLGGGDRIMEIEFAKHLLSASVMAAPGAIAIAKILRPQTEEIDNSVDVPKEKIGKNVLDAISNGTTDGLKLAANVAAMLLVFYALIAGFNYIFEHIGSWTSLNPIIASVTDGRFTALNMQFLLSYLFAPVIWLTGVPAEDLALVGRLLGEKLILTEFVGYQSLSDMIQTGAFANPKSIIMATYVLCGFANFASVGIQIGGVGGIAPNQKPTLSAYGFRSLLGATLVALMSAAMIGMLIV</sequence>
<gene>
    <name evidence="11" type="primary">nupX_2</name>
    <name evidence="11" type="ORF">SDC9_24222</name>
</gene>
<dbReference type="InterPro" id="IPR011642">
    <property type="entry name" value="Gate_dom"/>
</dbReference>
<evidence type="ECO:0000256" key="2">
    <source>
        <dbReference type="ARBA" id="ARBA00009033"/>
    </source>
</evidence>
<evidence type="ECO:0000259" key="8">
    <source>
        <dbReference type="Pfam" id="PF01773"/>
    </source>
</evidence>
<keyword evidence="4 7" id="KW-0812">Transmembrane</keyword>
<feature type="transmembrane region" description="Helical" evidence="7">
    <location>
        <begin position="82"/>
        <end position="102"/>
    </location>
</feature>
<dbReference type="AlphaFoldDB" id="A0A644UH91"/>
<dbReference type="GO" id="GO:0015293">
    <property type="term" value="F:symporter activity"/>
    <property type="evidence" value="ECO:0007669"/>
    <property type="project" value="TreeGrafter"/>
</dbReference>
<dbReference type="GO" id="GO:0005337">
    <property type="term" value="F:nucleoside transmembrane transporter activity"/>
    <property type="evidence" value="ECO:0007669"/>
    <property type="project" value="InterPro"/>
</dbReference>
<feature type="transmembrane region" description="Helical" evidence="7">
    <location>
        <begin position="46"/>
        <end position="70"/>
    </location>
</feature>
<dbReference type="InterPro" id="IPR008276">
    <property type="entry name" value="C_nuclsd_transpt"/>
</dbReference>
<protein>
    <submittedName>
        <fullName evidence="11">Putative nucleoside permease NupX</fullName>
    </submittedName>
</protein>
<dbReference type="Pfam" id="PF07670">
    <property type="entry name" value="Gate"/>
    <property type="match status" value="1"/>
</dbReference>
<keyword evidence="3" id="KW-1003">Cell membrane</keyword>
<dbReference type="PANTHER" id="PTHR10590">
    <property type="entry name" value="SODIUM/NUCLEOSIDE COTRANSPORTER"/>
    <property type="match status" value="1"/>
</dbReference>
<feature type="transmembrane region" description="Helical" evidence="7">
    <location>
        <begin position="137"/>
        <end position="162"/>
    </location>
</feature>
<evidence type="ECO:0000259" key="9">
    <source>
        <dbReference type="Pfam" id="PF07662"/>
    </source>
</evidence>
<evidence type="ECO:0000256" key="1">
    <source>
        <dbReference type="ARBA" id="ARBA00004651"/>
    </source>
</evidence>
<proteinExistence type="inferred from homology"/>
<comment type="caution">
    <text evidence="11">The sequence shown here is derived from an EMBL/GenBank/DDBJ whole genome shotgun (WGS) entry which is preliminary data.</text>
</comment>
<dbReference type="Pfam" id="PF07662">
    <property type="entry name" value="Nucleos_tra2_C"/>
    <property type="match status" value="1"/>
</dbReference>
<feature type="transmembrane region" description="Helical" evidence="7">
    <location>
        <begin position="309"/>
        <end position="331"/>
    </location>
</feature>
<accession>A0A644UH91</accession>
<dbReference type="EMBL" id="VSSQ01000115">
    <property type="protein sequence ID" value="MPL78358.1"/>
    <property type="molecule type" value="Genomic_DNA"/>
</dbReference>
<feature type="transmembrane region" description="Helical" evidence="7">
    <location>
        <begin position="416"/>
        <end position="443"/>
    </location>
</feature>
<dbReference type="PANTHER" id="PTHR10590:SF4">
    <property type="entry name" value="SOLUTE CARRIER FAMILY 28 MEMBER 3"/>
    <property type="match status" value="1"/>
</dbReference>
<feature type="domain" description="Concentrative nucleoside transporter C-terminal" evidence="9">
    <location>
        <begin position="254"/>
        <end position="473"/>
    </location>
</feature>
<feature type="transmembrane region" description="Helical" evidence="7">
    <location>
        <begin position="352"/>
        <end position="371"/>
    </location>
</feature>
<evidence type="ECO:0000313" key="11">
    <source>
        <dbReference type="EMBL" id="MPL78358.1"/>
    </source>
</evidence>
<evidence type="ECO:0000256" key="3">
    <source>
        <dbReference type="ARBA" id="ARBA00022475"/>
    </source>
</evidence>
<dbReference type="GO" id="GO:0005886">
    <property type="term" value="C:plasma membrane"/>
    <property type="evidence" value="ECO:0007669"/>
    <property type="project" value="UniProtKB-SubCell"/>
</dbReference>
<dbReference type="InterPro" id="IPR011657">
    <property type="entry name" value="CNT_C_dom"/>
</dbReference>
<evidence type="ECO:0000259" key="10">
    <source>
        <dbReference type="Pfam" id="PF07670"/>
    </source>
</evidence>
<evidence type="ECO:0000256" key="7">
    <source>
        <dbReference type="SAM" id="Phobius"/>
    </source>
</evidence>
<evidence type="ECO:0000256" key="4">
    <source>
        <dbReference type="ARBA" id="ARBA00022692"/>
    </source>
</evidence>
<comment type="similarity">
    <text evidence="2">Belongs to the concentrative nucleoside transporter (CNT) (TC 2.A.41) family.</text>
</comment>
<organism evidence="11">
    <name type="scientific">bioreactor metagenome</name>
    <dbReference type="NCBI Taxonomy" id="1076179"/>
    <lineage>
        <taxon>unclassified sequences</taxon>
        <taxon>metagenomes</taxon>
        <taxon>ecological metagenomes</taxon>
    </lineage>
</organism>
<feature type="domain" description="Nucleoside transporter/FeoB GTPase Gate" evidence="10">
    <location>
        <begin position="143"/>
        <end position="241"/>
    </location>
</feature>
<feature type="domain" description="Concentrative nucleoside transporter N-terminal" evidence="8">
    <location>
        <begin position="58"/>
        <end position="131"/>
    </location>
</feature>
<dbReference type="Pfam" id="PF01773">
    <property type="entry name" value="Nucleos_tra2_N"/>
    <property type="match status" value="1"/>
</dbReference>
<evidence type="ECO:0000256" key="5">
    <source>
        <dbReference type="ARBA" id="ARBA00022989"/>
    </source>
</evidence>
<keyword evidence="5 7" id="KW-1133">Transmembrane helix</keyword>